<keyword evidence="2" id="KW-0808">Transferase</keyword>
<dbReference type="InterPro" id="IPR045304">
    <property type="entry name" value="LbH_SAT"/>
</dbReference>
<sequence length="181" mass="19372">MTPTAWLRTCRTDLRANTGYPKSQLVLLLLRTAQALRASRRPWARAAYPPVAVLYKVVSEWVLGIELPPSTPVGPGLRLRHGVGTVVNPHATIGAGVMLRHGVTIGNRRSTHDCPVIEDEVEIGANAIVIGAVRIGARSQIAAGTVVLQDVPPDSVVHTVQQLAVRPRRLPGTPQADTSQA</sequence>
<evidence type="ECO:0000256" key="1">
    <source>
        <dbReference type="ARBA" id="ARBA00007274"/>
    </source>
</evidence>
<dbReference type="Pfam" id="PF00132">
    <property type="entry name" value="Hexapep"/>
    <property type="match status" value="1"/>
</dbReference>
<reference evidence="5 6" key="1">
    <citation type="submission" date="2021-05" db="EMBL/GenBank/DDBJ databases">
        <title>Kineosporia and Streptomyces sp. nov. two new marine actinobacteria isolated from Coral.</title>
        <authorList>
            <person name="Buangrab K."/>
            <person name="Sutthacheep M."/>
            <person name="Yeemin T."/>
            <person name="Harunari E."/>
            <person name="Igarashi Y."/>
            <person name="Kanchanasin P."/>
            <person name="Tanasupawat S."/>
            <person name="Phongsopitanun W."/>
        </authorList>
    </citation>
    <scope>NUCLEOTIDE SEQUENCE [LARGE SCALE GENOMIC DNA]</scope>
    <source>
        <strain evidence="5 6">J2-2</strain>
    </source>
</reference>
<gene>
    <name evidence="5" type="ORF">KIH74_16505</name>
</gene>
<dbReference type="InterPro" id="IPR011004">
    <property type="entry name" value="Trimer_LpxA-like_sf"/>
</dbReference>
<evidence type="ECO:0000256" key="4">
    <source>
        <dbReference type="ARBA" id="ARBA00023315"/>
    </source>
</evidence>
<dbReference type="PANTHER" id="PTHR42811">
    <property type="entry name" value="SERINE ACETYLTRANSFERASE"/>
    <property type="match status" value="1"/>
</dbReference>
<proteinExistence type="inferred from homology"/>
<keyword evidence="6" id="KW-1185">Reference proteome</keyword>
<dbReference type="SUPFAM" id="SSF51161">
    <property type="entry name" value="Trimeric LpxA-like enzymes"/>
    <property type="match status" value="1"/>
</dbReference>
<keyword evidence="4" id="KW-0012">Acyltransferase</keyword>
<comment type="caution">
    <text evidence="5">The sequence shown here is derived from an EMBL/GenBank/DDBJ whole genome shotgun (WGS) entry which is preliminary data.</text>
</comment>
<evidence type="ECO:0000313" key="5">
    <source>
        <dbReference type="EMBL" id="MBT0770547.1"/>
    </source>
</evidence>
<protein>
    <submittedName>
        <fullName evidence="5">Serine acetyltransferase</fullName>
    </submittedName>
</protein>
<evidence type="ECO:0000256" key="2">
    <source>
        <dbReference type="ARBA" id="ARBA00022679"/>
    </source>
</evidence>
<evidence type="ECO:0000256" key="3">
    <source>
        <dbReference type="ARBA" id="ARBA00022737"/>
    </source>
</evidence>
<evidence type="ECO:0000313" key="6">
    <source>
        <dbReference type="Proteomes" id="UP001197247"/>
    </source>
</evidence>
<comment type="similarity">
    <text evidence="1">Belongs to the transferase hexapeptide repeat family.</text>
</comment>
<dbReference type="RefSeq" id="WP_214156834.1">
    <property type="nucleotide sequence ID" value="NZ_JAHBAY010000006.1"/>
</dbReference>
<dbReference type="CDD" id="cd03354">
    <property type="entry name" value="LbH_SAT"/>
    <property type="match status" value="1"/>
</dbReference>
<dbReference type="Gene3D" id="2.160.10.10">
    <property type="entry name" value="Hexapeptide repeat proteins"/>
    <property type="match status" value="1"/>
</dbReference>
<organism evidence="5 6">
    <name type="scientific">Kineosporia corallincola</name>
    <dbReference type="NCBI Taxonomy" id="2835133"/>
    <lineage>
        <taxon>Bacteria</taxon>
        <taxon>Bacillati</taxon>
        <taxon>Actinomycetota</taxon>
        <taxon>Actinomycetes</taxon>
        <taxon>Kineosporiales</taxon>
        <taxon>Kineosporiaceae</taxon>
        <taxon>Kineosporia</taxon>
    </lineage>
</organism>
<name>A0ABS5THH6_9ACTN</name>
<dbReference type="EMBL" id="JAHBAY010000006">
    <property type="protein sequence ID" value="MBT0770547.1"/>
    <property type="molecule type" value="Genomic_DNA"/>
</dbReference>
<dbReference type="InterPro" id="IPR001451">
    <property type="entry name" value="Hexapep"/>
</dbReference>
<accession>A0ABS5THH6</accession>
<dbReference type="Proteomes" id="UP001197247">
    <property type="component" value="Unassembled WGS sequence"/>
</dbReference>
<keyword evidence="3" id="KW-0677">Repeat</keyword>
<dbReference type="PROSITE" id="PS00101">
    <property type="entry name" value="HEXAPEP_TRANSFERASES"/>
    <property type="match status" value="1"/>
</dbReference>
<dbReference type="InterPro" id="IPR018357">
    <property type="entry name" value="Hexapep_transf_CS"/>
</dbReference>